<dbReference type="Proteomes" id="UP001163603">
    <property type="component" value="Chromosome 5"/>
</dbReference>
<dbReference type="EMBL" id="CM047740">
    <property type="protein sequence ID" value="KAJ0040314.1"/>
    <property type="molecule type" value="Genomic_DNA"/>
</dbReference>
<evidence type="ECO:0000313" key="2">
    <source>
        <dbReference type="Proteomes" id="UP001163603"/>
    </source>
</evidence>
<accession>A0ACC0YRV7</accession>
<comment type="caution">
    <text evidence="1">The sequence shown here is derived from an EMBL/GenBank/DDBJ whole genome shotgun (WGS) entry which is preliminary data.</text>
</comment>
<keyword evidence="2" id="KW-1185">Reference proteome</keyword>
<sequence>MKKRSLLLQFLLNVVAVLLLLLVGDVPTRTEADSSAAAFVQNSIFSNRIVIFSKSYCPYCLRAKRIFAELHEQPLVVELDLRDDGAQIQYVLLDLVGRRTVPQVFVNGKHVGGSDDLKAAVVSGQLQKLLGTS</sequence>
<proteinExistence type="predicted"/>
<gene>
    <name evidence="1" type="ORF">Pint_28358</name>
</gene>
<protein>
    <submittedName>
        <fullName evidence="1">Uncharacterized protein</fullName>
    </submittedName>
</protein>
<name>A0ACC0YRV7_9ROSI</name>
<evidence type="ECO:0000313" key="1">
    <source>
        <dbReference type="EMBL" id="KAJ0040314.1"/>
    </source>
</evidence>
<organism evidence="1 2">
    <name type="scientific">Pistacia integerrima</name>
    <dbReference type="NCBI Taxonomy" id="434235"/>
    <lineage>
        <taxon>Eukaryota</taxon>
        <taxon>Viridiplantae</taxon>
        <taxon>Streptophyta</taxon>
        <taxon>Embryophyta</taxon>
        <taxon>Tracheophyta</taxon>
        <taxon>Spermatophyta</taxon>
        <taxon>Magnoliopsida</taxon>
        <taxon>eudicotyledons</taxon>
        <taxon>Gunneridae</taxon>
        <taxon>Pentapetalae</taxon>
        <taxon>rosids</taxon>
        <taxon>malvids</taxon>
        <taxon>Sapindales</taxon>
        <taxon>Anacardiaceae</taxon>
        <taxon>Pistacia</taxon>
    </lineage>
</organism>
<reference evidence="2" key="1">
    <citation type="journal article" date="2023" name="G3 (Bethesda)">
        <title>Genome assembly and association tests identify interacting loci associated with vigor, precocity, and sex in interspecific pistachio rootstocks.</title>
        <authorList>
            <person name="Palmer W."/>
            <person name="Jacygrad E."/>
            <person name="Sagayaradj S."/>
            <person name="Cavanaugh K."/>
            <person name="Han R."/>
            <person name="Bertier L."/>
            <person name="Beede B."/>
            <person name="Kafkas S."/>
            <person name="Golino D."/>
            <person name="Preece J."/>
            <person name="Michelmore R."/>
        </authorList>
    </citation>
    <scope>NUCLEOTIDE SEQUENCE [LARGE SCALE GENOMIC DNA]</scope>
</reference>